<dbReference type="AlphaFoldDB" id="A0A401RWM5"/>
<feature type="region of interest" description="Disordered" evidence="1">
    <location>
        <begin position="280"/>
        <end position="374"/>
    </location>
</feature>
<reference evidence="2 3" key="1">
    <citation type="journal article" date="2018" name="Nat. Ecol. Evol.">
        <title>Shark genomes provide insights into elasmobranch evolution and the origin of vertebrates.</title>
        <authorList>
            <person name="Hara Y"/>
            <person name="Yamaguchi K"/>
            <person name="Onimaru K"/>
            <person name="Kadota M"/>
            <person name="Koyanagi M"/>
            <person name="Keeley SD"/>
            <person name="Tatsumi K"/>
            <person name="Tanaka K"/>
            <person name="Motone F"/>
            <person name="Kageyama Y"/>
            <person name="Nozu R"/>
            <person name="Adachi N"/>
            <person name="Nishimura O"/>
            <person name="Nakagawa R"/>
            <person name="Tanegashima C"/>
            <person name="Kiyatake I"/>
            <person name="Matsumoto R"/>
            <person name="Murakumo K"/>
            <person name="Nishida K"/>
            <person name="Terakita A"/>
            <person name="Kuratani S"/>
            <person name="Sato K"/>
            <person name="Hyodo S Kuraku.S."/>
        </authorList>
    </citation>
    <scope>NUCLEOTIDE SEQUENCE [LARGE SCALE GENOMIC DNA]</scope>
</reference>
<feature type="compositionally biased region" description="Low complexity" evidence="1">
    <location>
        <begin position="327"/>
        <end position="345"/>
    </location>
</feature>
<feature type="region of interest" description="Disordered" evidence="1">
    <location>
        <begin position="1"/>
        <end position="48"/>
    </location>
</feature>
<feature type="compositionally biased region" description="Basic and acidic residues" evidence="1">
    <location>
        <begin position="23"/>
        <end position="34"/>
    </location>
</feature>
<feature type="region of interest" description="Disordered" evidence="1">
    <location>
        <begin position="92"/>
        <end position="268"/>
    </location>
</feature>
<feature type="compositionally biased region" description="Polar residues" evidence="1">
    <location>
        <begin position="284"/>
        <end position="300"/>
    </location>
</feature>
<feature type="region of interest" description="Disordered" evidence="1">
    <location>
        <begin position="415"/>
        <end position="435"/>
    </location>
</feature>
<dbReference type="OrthoDB" id="9944187at2759"/>
<accession>A0A401RWM5</accession>
<evidence type="ECO:0000313" key="3">
    <source>
        <dbReference type="Proteomes" id="UP000287033"/>
    </source>
</evidence>
<organism evidence="2 3">
    <name type="scientific">Chiloscyllium punctatum</name>
    <name type="common">Brownbanded bambooshark</name>
    <name type="synonym">Hemiscyllium punctatum</name>
    <dbReference type="NCBI Taxonomy" id="137246"/>
    <lineage>
        <taxon>Eukaryota</taxon>
        <taxon>Metazoa</taxon>
        <taxon>Chordata</taxon>
        <taxon>Craniata</taxon>
        <taxon>Vertebrata</taxon>
        <taxon>Chondrichthyes</taxon>
        <taxon>Elasmobranchii</taxon>
        <taxon>Galeomorphii</taxon>
        <taxon>Galeoidea</taxon>
        <taxon>Orectolobiformes</taxon>
        <taxon>Hemiscylliidae</taxon>
        <taxon>Chiloscyllium</taxon>
    </lineage>
</organism>
<feature type="compositionally biased region" description="Polar residues" evidence="1">
    <location>
        <begin position="355"/>
        <end position="367"/>
    </location>
</feature>
<keyword evidence="3" id="KW-1185">Reference proteome</keyword>
<proteinExistence type="predicted"/>
<evidence type="ECO:0000256" key="1">
    <source>
        <dbReference type="SAM" id="MobiDB-lite"/>
    </source>
</evidence>
<protein>
    <submittedName>
        <fullName evidence="2">Uncharacterized protein</fullName>
    </submittedName>
</protein>
<evidence type="ECO:0000313" key="2">
    <source>
        <dbReference type="EMBL" id="GCC22560.1"/>
    </source>
</evidence>
<dbReference type="Proteomes" id="UP000287033">
    <property type="component" value="Unassembled WGS sequence"/>
</dbReference>
<dbReference type="EMBL" id="BEZZ01000013">
    <property type="protein sequence ID" value="GCC22560.1"/>
    <property type="molecule type" value="Genomic_DNA"/>
</dbReference>
<gene>
    <name evidence="2" type="ORF">chiPu_0000948</name>
</gene>
<name>A0A401RWM5_CHIPU</name>
<sequence>MGNTHSEAPAQRDRELPLQTVEVHQKDREDEKTGRRANLSSKEEQQRVAVSVTFGPACVTDTQPDRKLTSLVSASDPRDTAAAILDQWVKPNQGKKRKIAKAQKWTSGQATAQEAADNSMGERRQSSVGAHLPGVGDGRVIAIPALAPSHQAKKLPSQHQPHPSVGGREKTNVAASVLGNTPQHGGHQEPGEEGGPTGGAGPSRQQEAPAPWCQDSRISPGLTGDGQRIRLVLELRISPSSPPIEAKPGSRELGDAAPGQDGMVAAATGSKKKLPFYEQLLASLKNQTQKQKGTKPQRQGQAREEASPPKPAKGHCPLEGSITSVKPLPLTIPQAQAQAQAQAEPPQLPLLPSPSSFHFQAPQQTAKGKSDPKVLQRFQPQAQQQLPCLPVTELELEWSSRAGPVHQPHPWAHRYGGLQPPTTPGARDRDQDGTVLAEAAATSPCPTLQQAPGFSPFTILWPPATTTPCATPAA</sequence>
<comment type="caution">
    <text evidence="2">The sequence shown here is derived from an EMBL/GenBank/DDBJ whole genome shotgun (WGS) entry which is preliminary data.</text>
</comment>